<organism evidence="5 6">
    <name type="scientific">Danionella cerebrum</name>
    <dbReference type="NCBI Taxonomy" id="2873325"/>
    <lineage>
        <taxon>Eukaryota</taxon>
        <taxon>Metazoa</taxon>
        <taxon>Chordata</taxon>
        <taxon>Craniata</taxon>
        <taxon>Vertebrata</taxon>
        <taxon>Euteleostomi</taxon>
        <taxon>Actinopterygii</taxon>
        <taxon>Neopterygii</taxon>
        <taxon>Teleostei</taxon>
        <taxon>Ostariophysi</taxon>
        <taxon>Cypriniformes</taxon>
        <taxon>Danionidae</taxon>
        <taxon>Danioninae</taxon>
        <taxon>Danionella</taxon>
    </lineage>
</organism>
<dbReference type="Gene3D" id="1.10.150.50">
    <property type="entry name" value="Transcription Factor, Ets-1"/>
    <property type="match status" value="1"/>
</dbReference>
<feature type="domain" description="SAM" evidence="4">
    <location>
        <begin position="381"/>
        <end position="444"/>
    </location>
</feature>
<feature type="compositionally biased region" description="Polar residues" evidence="3">
    <location>
        <begin position="466"/>
        <end position="479"/>
    </location>
</feature>
<feature type="compositionally biased region" description="Polar residues" evidence="3">
    <location>
        <begin position="135"/>
        <end position="152"/>
    </location>
</feature>
<reference evidence="5 6" key="1">
    <citation type="journal article" date="2019" name="Sci. Data">
        <title>Hybrid genome assembly and annotation of Danionella translucida.</title>
        <authorList>
            <person name="Kadobianskyi M."/>
            <person name="Schulze L."/>
            <person name="Schuelke M."/>
            <person name="Judkewitz B."/>
        </authorList>
    </citation>
    <scope>NUCLEOTIDE SEQUENCE [LARGE SCALE GENOMIC DNA]</scope>
    <source>
        <strain evidence="5 6">Bolton</strain>
    </source>
</reference>
<keyword evidence="2" id="KW-0175">Coiled coil</keyword>
<comment type="caution">
    <text evidence="5">The sequence shown here is derived from an EMBL/GenBank/DDBJ whole genome shotgun (WGS) entry which is preliminary data.</text>
</comment>
<feature type="compositionally biased region" description="Basic and acidic residues" evidence="3">
    <location>
        <begin position="441"/>
        <end position="465"/>
    </location>
</feature>
<dbReference type="InterPro" id="IPR013761">
    <property type="entry name" value="SAM/pointed_sf"/>
</dbReference>
<dbReference type="AlphaFoldDB" id="A0A553PXZ0"/>
<dbReference type="GO" id="GO:0030425">
    <property type="term" value="C:dendrite"/>
    <property type="evidence" value="ECO:0007669"/>
    <property type="project" value="TreeGrafter"/>
</dbReference>
<dbReference type="PROSITE" id="PS50105">
    <property type="entry name" value="SAM_DOMAIN"/>
    <property type="match status" value="1"/>
</dbReference>
<dbReference type="Pfam" id="PF07647">
    <property type="entry name" value="SAM_2"/>
    <property type="match status" value="1"/>
</dbReference>
<dbReference type="SMART" id="SM00454">
    <property type="entry name" value="SAM"/>
    <property type="match status" value="1"/>
</dbReference>
<dbReference type="PANTHER" id="PTHR16154">
    <property type="entry name" value="NEURABIN"/>
    <property type="match status" value="1"/>
</dbReference>
<dbReference type="GO" id="GO:0015629">
    <property type="term" value="C:actin cytoskeleton"/>
    <property type="evidence" value="ECO:0007669"/>
    <property type="project" value="TreeGrafter"/>
</dbReference>
<dbReference type="PANTHER" id="PTHR16154:SF26">
    <property type="entry name" value="PROTEIN PHOSPHATASE 1 REGULATORY SUBUNIT 9 LIKE"/>
    <property type="match status" value="1"/>
</dbReference>
<feature type="compositionally biased region" description="Basic and acidic residues" evidence="3">
    <location>
        <begin position="101"/>
        <end position="117"/>
    </location>
</feature>
<feature type="compositionally biased region" description="Basic and acidic residues" evidence="3">
    <location>
        <begin position="270"/>
        <end position="282"/>
    </location>
</feature>
<protein>
    <recommendedName>
        <fullName evidence="4">SAM domain-containing protein</fullName>
    </recommendedName>
</protein>
<name>A0A553PXZ0_9TELE</name>
<evidence type="ECO:0000259" key="4">
    <source>
        <dbReference type="PROSITE" id="PS50105"/>
    </source>
</evidence>
<dbReference type="STRING" id="623744.A0A553PXZ0"/>
<dbReference type="InterPro" id="IPR001660">
    <property type="entry name" value="SAM"/>
</dbReference>
<dbReference type="GO" id="GO:0014069">
    <property type="term" value="C:postsynaptic density"/>
    <property type="evidence" value="ECO:0007669"/>
    <property type="project" value="TreeGrafter"/>
</dbReference>
<feature type="compositionally biased region" description="Low complexity" evidence="3">
    <location>
        <begin position="21"/>
        <end position="34"/>
    </location>
</feature>
<dbReference type="GO" id="GO:0005737">
    <property type="term" value="C:cytoplasm"/>
    <property type="evidence" value="ECO:0007669"/>
    <property type="project" value="TreeGrafter"/>
</dbReference>
<keyword evidence="1" id="KW-0597">Phosphoprotein</keyword>
<dbReference type="FunFam" id="1.10.150.50:FF:000008">
    <property type="entry name" value="Neurabin-1 isoform 1-like protein"/>
    <property type="match status" value="1"/>
</dbReference>
<dbReference type="EMBL" id="SRMA01026548">
    <property type="protein sequence ID" value="TRY82538.1"/>
    <property type="molecule type" value="Genomic_DNA"/>
</dbReference>
<dbReference type="GO" id="GO:0007015">
    <property type="term" value="P:actin filament organization"/>
    <property type="evidence" value="ECO:0007669"/>
    <property type="project" value="TreeGrafter"/>
</dbReference>
<feature type="non-terminal residue" evidence="5">
    <location>
        <position position="1"/>
    </location>
</feature>
<dbReference type="CDD" id="cd09512">
    <property type="entry name" value="SAM_Neurabin-like"/>
    <property type="match status" value="1"/>
</dbReference>
<sequence length="479" mass="52894">IACLEGRTVSEHPEDTFSPAGESQPSSPTSGSSERNGPSTDEPQSDADWGAVPQTARLDCSAHRAKAKLVQGSQRKRPSRNKLRESAKGLQGQTQSQESVSIRDKPERTNSERRRSYLESLAIPIPTIQFEGGNISVQSQTPQSGSITHSSLSPPKDSSTPQSPSSSQSSSSIFLNLRNRRGKHKERSKSRASKEEESDGSLTRKSKRRFPDFSGIRRSGGKGKKRDSFTLRGSVGSRGSGDLLDESSCNPSPSGSVSSIPSCMPFSWFGDREKEKDRERRSASSGSLPRTPSEGYSEDRMNKSISLTGDSFAGSSVLPGLQKDPRFHTHSFSSCEVSDPGVTSASDDLVHSQDLEWNTLEDSSTPAVKQYMWQNRPLADWTNQQVCHWLMGMNMDQYTAEFTAKAVGGEQLLCMDSSKLKDLGVSSQRDRATIKRRLKDMKKAQEKLQKQQIKKDKERRREMESMNKSNQSTKIESAC</sequence>
<gene>
    <name evidence="5" type="ORF">DNTS_005850</name>
</gene>
<evidence type="ECO:0000256" key="2">
    <source>
        <dbReference type="ARBA" id="ARBA00023054"/>
    </source>
</evidence>
<feature type="compositionally biased region" description="Low complexity" evidence="3">
    <location>
        <begin position="247"/>
        <end position="262"/>
    </location>
</feature>
<dbReference type="OrthoDB" id="62701at2759"/>
<dbReference type="SUPFAM" id="SSF47769">
    <property type="entry name" value="SAM/Pointed domain"/>
    <property type="match status" value="1"/>
</dbReference>
<feature type="region of interest" description="Disordered" evidence="3">
    <location>
        <begin position="1"/>
        <end position="118"/>
    </location>
</feature>
<dbReference type="GO" id="GO:0031175">
    <property type="term" value="P:neuron projection development"/>
    <property type="evidence" value="ECO:0007669"/>
    <property type="project" value="TreeGrafter"/>
</dbReference>
<proteinExistence type="predicted"/>
<feature type="compositionally biased region" description="Low complexity" evidence="3">
    <location>
        <begin position="153"/>
        <end position="172"/>
    </location>
</feature>
<accession>A0A553PXZ0</accession>
<feature type="region of interest" description="Disordered" evidence="3">
    <location>
        <begin position="440"/>
        <end position="479"/>
    </location>
</feature>
<dbReference type="InterPro" id="IPR043446">
    <property type="entry name" value="Neurabin-like"/>
</dbReference>
<dbReference type="Proteomes" id="UP000316079">
    <property type="component" value="Unassembled WGS sequence"/>
</dbReference>
<evidence type="ECO:0000256" key="3">
    <source>
        <dbReference type="SAM" id="MobiDB-lite"/>
    </source>
</evidence>
<evidence type="ECO:0000256" key="1">
    <source>
        <dbReference type="ARBA" id="ARBA00022553"/>
    </source>
</evidence>
<keyword evidence="6" id="KW-1185">Reference proteome</keyword>
<evidence type="ECO:0000313" key="5">
    <source>
        <dbReference type="EMBL" id="TRY82538.1"/>
    </source>
</evidence>
<dbReference type="GO" id="GO:0051015">
    <property type="term" value="F:actin filament binding"/>
    <property type="evidence" value="ECO:0007669"/>
    <property type="project" value="TreeGrafter"/>
</dbReference>
<evidence type="ECO:0000313" key="6">
    <source>
        <dbReference type="Proteomes" id="UP000316079"/>
    </source>
</evidence>
<feature type="compositionally biased region" description="Polar residues" evidence="3">
    <location>
        <begin position="91"/>
        <end position="100"/>
    </location>
</feature>
<feature type="region of interest" description="Disordered" evidence="3">
    <location>
        <begin position="132"/>
        <end position="301"/>
    </location>
</feature>
<feature type="compositionally biased region" description="Basic residues" evidence="3">
    <location>
        <begin position="178"/>
        <end position="191"/>
    </location>
</feature>
<dbReference type="GO" id="GO:0019722">
    <property type="term" value="P:calcium-mediated signaling"/>
    <property type="evidence" value="ECO:0007669"/>
    <property type="project" value="TreeGrafter"/>
</dbReference>